<protein>
    <recommendedName>
        <fullName evidence="3">Fe-S cluster assembly iron-binding protein IscA</fullName>
    </recommendedName>
</protein>
<organism evidence="1 2">
    <name type="scientific">Anaerospora hongkongensis</name>
    <dbReference type="NCBI Taxonomy" id="244830"/>
    <lineage>
        <taxon>Bacteria</taxon>
        <taxon>Bacillati</taxon>
        <taxon>Bacillota</taxon>
        <taxon>Negativicutes</taxon>
        <taxon>Selenomonadales</taxon>
        <taxon>Sporomusaceae</taxon>
        <taxon>Anaerospora</taxon>
    </lineage>
</organism>
<sequence length="108" mass="11891">MFIIEQAAAKYINARSGSVVVSLKLEPAMGGCACSARHITGSYLPVITLGPPTEPDQYNQVSIDDITVFYAPNIQPKADYPSMVIRMKKMLLWSWLEIEGAKPIASFK</sequence>
<keyword evidence="2" id="KW-1185">Reference proteome</keyword>
<proteinExistence type="predicted"/>
<evidence type="ECO:0000313" key="2">
    <source>
        <dbReference type="Proteomes" id="UP000295063"/>
    </source>
</evidence>
<dbReference type="NCBIfam" id="NF041239">
    <property type="entry name" value="Moor_selen_rel"/>
    <property type="match status" value="1"/>
</dbReference>
<dbReference type="EMBL" id="SLUI01000002">
    <property type="protein sequence ID" value="TCL39375.1"/>
    <property type="molecule type" value="Genomic_DNA"/>
</dbReference>
<gene>
    <name evidence="1" type="ORF">EV210_102291</name>
</gene>
<comment type="caution">
    <text evidence="1">The sequence shown here is derived from an EMBL/GenBank/DDBJ whole genome shotgun (WGS) entry which is preliminary data.</text>
</comment>
<dbReference type="RefSeq" id="WP_132075804.1">
    <property type="nucleotide sequence ID" value="NZ_SLUI01000002.1"/>
</dbReference>
<evidence type="ECO:0008006" key="3">
    <source>
        <dbReference type="Google" id="ProtNLM"/>
    </source>
</evidence>
<dbReference type="OrthoDB" id="27894at909929"/>
<dbReference type="Proteomes" id="UP000295063">
    <property type="component" value="Unassembled WGS sequence"/>
</dbReference>
<name>A0A4R1Q3I5_9FIRM</name>
<dbReference type="InterPro" id="IPR049744">
    <property type="entry name" value="CC/Se_fam"/>
</dbReference>
<evidence type="ECO:0000313" key="1">
    <source>
        <dbReference type="EMBL" id="TCL39375.1"/>
    </source>
</evidence>
<reference evidence="1 2" key="1">
    <citation type="submission" date="2019-03" db="EMBL/GenBank/DDBJ databases">
        <title>Genomic Encyclopedia of Type Strains, Phase IV (KMG-IV): sequencing the most valuable type-strain genomes for metagenomic binning, comparative biology and taxonomic classification.</title>
        <authorList>
            <person name="Goeker M."/>
        </authorList>
    </citation>
    <scope>NUCLEOTIDE SEQUENCE [LARGE SCALE GENOMIC DNA]</scope>
    <source>
        <strain evidence="1 2">DSM 15969</strain>
    </source>
</reference>
<dbReference type="AlphaFoldDB" id="A0A4R1Q3I5"/>
<accession>A0A4R1Q3I5</accession>